<gene>
    <name evidence="11" type="primary">mgtE</name>
    <name evidence="11" type="ORF">TTHT_1796</name>
</gene>
<feature type="domain" description="CBS" evidence="10">
    <location>
        <begin position="204"/>
        <end position="260"/>
    </location>
</feature>
<evidence type="ECO:0000256" key="1">
    <source>
        <dbReference type="ARBA" id="ARBA00004141"/>
    </source>
</evidence>
<dbReference type="SUPFAM" id="SSF158791">
    <property type="entry name" value="MgtE N-terminal domain-like"/>
    <property type="match status" value="1"/>
</dbReference>
<dbReference type="InterPro" id="IPR006669">
    <property type="entry name" value="MgtE_transporter"/>
</dbReference>
<keyword evidence="6 9" id="KW-1133">Transmembrane helix</keyword>
<comment type="function">
    <text evidence="9">Acts as a magnesium transporter.</text>
</comment>
<keyword evidence="8" id="KW-0129">CBS domain</keyword>
<dbReference type="InterPro" id="IPR036739">
    <property type="entry name" value="SLC41_membr_dom_sf"/>
</dbReference>
<organism evidence="11 12">
    <name type="scientific">Thermotomaculum hydrothermale</name>
    <dbReference type="NCBI Taxonomy" id="981385"/>
    <lineage>
        <taxon>Bacteria</taxon>
        <taxon>Pseudomonadati</taxon>
        <taxon>Acidobacteriota</taxon>
        <taxon>Holophagae</taxon>
        <taxon>Thermotomaculales</taxon>
        <taxon>Thermotomaculaceae</taxon>
        <taxon>Thermotomaculum</taxon>
    </lineage>
</organism>
<dbReference type="Pfam" id="PF03448">
    <property type="entry name" value="MgtE_N"/>
    <property type="match status" value="1"/>
</dbReference>
<comment type="similarity">
    <text evidence="2 9">Belongs to the SLC41A transporter family.</text>
</comment>
<dbReference type="InterPro" id="IPR038076">
    <property type="entry name" value="MgtE_N_sf"/>
</dbReference>
<dbReference type="CDD" id="cd04606">
    <property type="entry name" value="CBS_pair_Mg_transporter"/>
    <property type="match status" value="1"/>
</dbReference>
<dbReference type="Gene3D" id="1.25.60.10">
    <property type="entry name" value="MgtE N-terminal domain-like"/>
    <property type="match status" value="1"/>
</dbReference>
<feature type="transmembrane region" description="Helical" evidence="9">
    <location>
        <begin position="431"/>
        <end position="454"/>
    </location>
</feature>
<dbReference type="RefSeq" id="WP_201327565.1">
    <property type="nucleotide sequence ID" value="NZ_AP017470.1"/>
</dbReference>
<evidence type="ECO:0000313" key="12">
    <source>
        <dbReference type="Proteomes" id="UP000595564"/>
    </source>
</evidence>
<protein>
    <recommendedName>
        <fullName evidence="9">Magnesium transporter MgtE</fullName>
    </recommendedName>
</protein>
<keyword evidence="7 9" id="KW-0472">Membrane</keyword>
<evidence type="ECO:0000259" key="10">
    <source>
        <dbReference type="PROSITE" id="PS51371"/>
    </source>
</evidence>
<dbReference type="GO" id="GO:0005886">
    <property type="term" value="C:plasma membrane"/>
    <property type="evidence" value="ECO:0007669"/>
    <property type="project" value="UniProtKB-SubCell"/>
</dbReference>
<sequence length="458" mass="51472">MNSKILLLAESIRKFLRRNMVPNLKNLINKAHPSDIAAAIEILKPFNREKLFKFMIEHNIEKAAEVLIELEEHLIKSILDLFDDETTAAILKLLSTDDAVAILDYIDDEEKKEKILQLIHDSEKVEEQLLYQDETAGRIMTTDFFSLNHNLTVKEAIEKLHQLEEKAEMVFYLYLVDDNQRLTGVMSLRQLLLSNPDAKLKEVMQKDIISVRVDTDQEEVARLVSQYDLLAIPVVDHDGKLVGIITVDDVIDIIKEEAAEDIYRLAGTSEEEILYKGHPFKIAKIRLPWLLPAFAGTFVVASLLDLISVKFSYFAIFVVFMPMINAAAGNIGIQSSTIMARELAVNEMEGSIWKEVFSTQFRVGVIIGILYALIAFTFSFILAKPVHLPKLIVSISVGIAMFIAIIISSVYGSFLPIFLKKMGVDPAVATGPFVAASNDILGTIIYFSVAYNIVHLLQ</sequence>
<evidence type="ECO:0000256" key="8">
    <source>
        <dbReference type="PROSITE-ProRule" id="PRU00703"/>
    </source>
</evidence>
<dbReference type="SUPFAM" id="SSF54631">
    <property type="entry name" value="CBS-domain pair"/>
    <property type="match status" value="1"/>
</dbReference>
<evidence type="ECO:0000256" key="7">
    <source>
        <dbReference type="ARBA" id="ARBA00023136"/>
    </source>
</evidence>
<proteinExistence type="inferred from homology"/>
<accession>A0A7R6PGD3</accession>
<dbReference type="PANTHER" id="PTHR43773">
    <property type="entry name" value="MAGNESIUM TRANSPORTER MGTE"/>
    <property type="match status" value="1"/>
</dbReference>
<evidence type="ECO:0000256" key="2">
    <source>
        <dbReference type="ARBA" id="ARBA00009749"/>
    </source>
</evidence>
<dbReference type="Proteomes" id="UP000595564">
    <property type="component" value="Chromosome"/>
</dbReference>
<dbReference type="InterPro" id="IPR000644">
    <property type="entry name" value="CBS_dom"/>
</dbReference>
<evidence type="ECO:0000313" key="11">
    <source>
        <dbReference type="EMBL" id="BBB33258.1"/>
    </source>
</evidence>
<keyword evidence="9" id="KW-0479">Metal-binding</keyword>
<dbReference type="SMART" id="SM00924">
    <property type="entry name" value="MgtE_N"/>
    <property type="match status" value="1"/>
</dbReference>
<dbReference type="SUPFAM" id="SSF161093">
    <property type="entry name" value="MgtE membrane domain-like"/>
    <property type="match status" value="1"/>
</dbReference>
<feature type="domain" description="CBS" evidence="10">
    <location>
        <begin position="140"/>
        <end position="202"/>
    </location>
</feature>
<keyword evidence="4 9" id="KW-0812">Transmembrane</keyword>
<dbReference type="InterPro" id="IPR006668">
    <property type="entry name" value="Mg_transptr_MgtE_intracell_dom"/>
</dbReference>
<feature type="transmembrane region" description="Helical" evidence="9">
    <location>
        <begin position="313"/>
        <end position="333"/>
    </location>
</feature>
<dbReference type="InterPro" id="IPR046342">
    <property type="entry name" value="CBS_dom_sf"/>
</dbReference>
<dbReference type="PANTHER" id="PTHR43773:SF1">
    <property type="entry name" value="MAGNESIUM TRANSPORTER MGTE"/>
    <property type="match status" value="1"/>
</dbReference>
<feature type="transmembrane region" description="Helical" evidence="9">
    <location>
        <begin position="289"/>
        <end position="307"/>
    </location>
</feature>
<dbReference type="EMBL" id="AP017470">
    <property type="protein sequence ID" value="BBB33258.1"/>
    <property type="molecule type" value="Genomic_DNA"/>
</dbReference>
<comment type="subunit">
    <text evidence="9">Homodimer.</text>
</comment>
<reference evidence="11 12" key="1">
    <citation type="journal article" date="2012" name="Extremophiles">
        <title>Thermotomaculum hydrothermale gen. nov., sp. nov., a novel heterotrophic thermophile within the phylum Acidobacteria from a deep-sea hydrothermal vent chimney in the Southern Okinawa Trough.</title>
        <authorList>
            <person name="Izumi H."/>
            <person name="Nunoura T."/>
            <person name="Miyazaki M."/>
            <person name="Mino S."/>
            <person name="Toki T."/>
            <person name="Takai K."/>
            <person name="Sako Y."/>
            <person name="Sawabe T."/>
            <person name="Nakagawa S."/>
        </authorList>
    </citation>
    <scope>NUCLEOTIDE SEQUENCE [LARGE SCALE GENOMIC DNA]</scope>
    <source>
        <strain evidence="11 12">AC55</strain>
    </source>
</reference>
<dbReference type="NCBIfam" id="TIGR00400">
    <property type="entry name" value="mgtE"/>
    <property type="match status" value="1"/>
</dbReference>
<dbReference type="SMART" id="SM00116">
    <property type="entry name" value="CBS"/>
    <property type="match status" value="2"/>
</dbReference>
<dbReference type="AlphaFoldDB" id="A0A7R6PGD3"/>
<dbReference type="Pfam" id="PF01769">
    <property type="entry name" value="MgtE"/>
    <property type="match status" value="1"/>
</dbReference>
<comment type="subcellular location">
    <subcellularLocation>
        <location evidence="9">Cell membrane</location>
        <topology evidence="9">Multi-pass membrane protein</topology>
    </subcellularLocation>
    <subcellularLocation>
        <location evidence="1">Membrane</location>
        <topology evidence="1">Multi-pass membrane protein</topology>
    </subcellularLocation>
</comment>
<evidence type="ECO:0000256" key="6">
    <source>
        <dbReference type="ARBA" id="ARBA00022989"/>
    </source>
</evidence>
<dbReference type="Pfam" id="PF00571">
    <property type="entry name" value="CBS"/>
    <property type="match status" value="2"/>
</dbReference>
<feature type="transmembrane region" description="Helical" evidence="9">
    <location>
        <begin position="395"/>
        <end position="419"/>
    </location>
</feature>
<dbReference type="KEGG" id="thyd:TTHT_1796"/>
<keyword evidence="3 9" id="KW-0813">Transport</keyword>
<dbReference type="GO" id="GO:0015095">
    <property type="term" value="F:magnesium ion transmembrane transporter activity"/>
    <property type="evidence" value="ECO:0007669"/>
    <property type="project" value="UniProtKB-UniRule"/>
</dbReference>
<evidence type="ECO:0000256" key="5">
    <source>
        <dbReference type="ARBA" id="ARBA00022842"/>
    </source>
</evidence>
<dbReference type="GO" id="GO:0046872">
    <property type="term" value="F:metal ion binding"/>
    <property type="evidence" value="ECO:0007669"/>
    <property type="project" value="UniProtKB-KW"/>
</dbReference>
<keyword evidence="5 9" id="KW-0460">Magnesium</keyword>
<evidence type="ECO:0000256" key="3">
    <source>
        <dbReference type="ARBA" id="ARBA00022448"/>
    </source>
</evidence>
<name>A0A7R6PGD3_9BACT</name>
<dbReference type="PROSITE" id="PS51371">
    <property type="entry name" value="CBS"/>
    <property type="match status" value="2"/>
</dbReference>
<evidence type="ECO:0000256" key="9">
    <source>
        <dbReference type="RuleBase" id="RU362011"/>
    </source>
</evidence>
<dbReference type="Gene3D" id="1.10.357.20">
    <property type="entry name" value="SLC41 divalent cation transporters, integral membrane domain"/>
    <property type="match status" value="1"/>
</dbReference>
<feature type="transmembrane region" description="Helical" evidence="9">
    <location>
        <begin position="363"/>
        <end position="383"/>
    </location>
</feature>
<keyword evidence="9" id="KW-1003">Cell membrane</keyword>
<keyword evidence="12" id="KW-1185">Reference proteome</keyword>
<dbReference type="InterPro" id="IPR006667">
    <property type="entry name" value="SLC41_membr_dom"/>
</dbReference>
<dbReference type="Gene3D" id="3.10.580.10">
    <property type="entry name" value="CBS-domain"/>
    <property type="match status" value="1"/>
</dbReference>
<evidence type="ECO:0000256" key="4">
    <source>
        <dbReference type="ARBA" id="ARBA00022692"/>
    </source>
</evidence>